<name>A0A8S2N922_9BILA</name>
<feature type="region of interest" description="Disordered" evidence="1">
    <location>
        <begin position="55"/>
        <end position="95"/>
    </location>
</feature>
<dbReference type="PANTHER" id="PTHR12296">
    <property type="entry name" value="DENN DOMAIN-CONTAINING PROTEIN 4"/>
    <property type="match status" value="1"/>
</dbReference>
<gene>
    <name evidence="3" type="ORF">OVA965_LOCUS22798</name>
    <name evidence="4" type="ORF">TMI583_LOCUS23518</name>
</gene>
<accession>A0A8S2N922</accession>
<dbReference type="Gene3D" id="3.30.450.200">
    <property type="match status" value="1"/>
</dbReference>
<dbReference type="InterPro" id="IPR001194">
    <property type="entry name" value="cDENN_dom"/>
</dbReference>
<sequence>MSQHLYNSFLDAIICIGFDSSTLLASNDLSIFDRDLKSSVLAVITSDTAHYPKSNNTYDSTYPPYPRTNSNSTNKSNVSSGRSTPLKLSSSGSKYSHRDVIEPEVIENVPLFCFPDGMKAKHQCERDKVHSFVLTAAEGKRSYALALIFYRSCSVKMNVDGTGEIIEPIIPHEKEVELTGRQRTVTESLSSLSQPKSKIPVPIGMTPQDLFDKKQYTSRVARMKDQHRSETNLNQPPTTKTKKMPLAFENSTTSAAGSVATTRRGSYSENQHHYSTSTISSLAKRIPSASSIPTLSSITQPRGMTRHASLSEMPIAPDKTDIFMPYAIVFISQQPYWAAIHQCISMLYDEIKQKQAQTNSKEFKHIVQYYAHRLCNTPTPPPISNRISLSLTMSTTQYLQLTLDPSSAYDRPVLDLDLSTLLTTLNIGNISIILAALITQQPLVFFSQSYAQLVTNLECLLYCFYPLKWLQVYVPLLPSSLLELYFDQGPPGCYIMGCHSKHQHLIDKLKTCITCNLDTDRILIPDTLKFRPIPSQKLTSFVEQMTQISDEIKQRTVGTLQSPMKMRMDDLREYERLLRTRNNEMISTTFLELMVDIFGDTLSCIRIAVKEKSPKASPNSTMLKEKNKQGESARMATEPSEVFLKSQYLKTKNESEVEFYTLLVESVAFHTFIEEQYQTLVTNRGSNIFRDLWESRREMLEDRFFDMNKDEDVSRNSLQPRQSTPSVIIHLPLPDWTSANQSYYIDSCIDHFTREVEAAKHEMPQVLPNYYYLRGCCLIARSRPLEGLQDFYSITNPELFPRSYIESDVITRLSQENLKIFYEEEFYTKCEQWKKVKPPLDQFSTVELSDYQLLDEEERNDWCVTDEFVTCAQFSDRIQRLGIVIDQETTTRLFNALHHWTEVKRKTISKKERKKETLTKTSSVDIPSITIKKWASHSALPSAEITMSDEQPMRLPGTLFESFLDTWQKKQEERERMRRCLPNEEHNPEMILKVSSPGMKTPLGVGYIILTQKRLYFLAETRHQCVLLTDIEHIITTEKFQHSSAFSSNKPGLKIMVWQHVISKDDTLTASAPNLKEQTLKLIMKEDRDLWFTLINELWSGLTIAREQLDHLIKQKASTNILLMDALSAITYDNSKQHKKYSHYNQATNNSDILRLACVELCVYTSMKEGGYRCMTQETRNALTYRIQPSLREKEKQSIDALIFIDDQEHPSLWCAYGTKLKVYDAQTWFCEKIRYSFLSNITCLCLDVIKMTLWIGCLNGELLIADILTRTVLTELTPLPATCQSMSYDIVANQMITGCNTGQIIIWNTNTWKRVIQFDVRQVCSEFIEDNSQQNYKSQATLTLKTPAATNRKSTFNVQKGATKNASKFDT</sequence>
<dbReference type="InterPro" id="IPR043153">
    <property type="entry name" value="DENN_C"/>
</dbReference>
<dbReference type="Gene3D" id="2.130.10.10">
    <property type="entry name" value="YVTN repeat-like/Quinoprotein amine dehydrogenase"/>
    <property type="match status" value="1"/>
</dbReference>
<dbReference type="GO" id="GO:0031410">
    <property type="term" value="C:cytoplasmic vesicle"/>
    <property type="evidence" value="ECO:0007669"/>
    <property type="project" value="TreeGrafter"/>
</dbReference>
<evidence type="ECO:0000256" key="1">
    <source>
        <dbReference type="SAM" id="MobiDB-lite"/>
    </source>
</evidence>
<feature type="compositionally biased region" description="Low complexity" evidence="1">
    <location>
        <begin position="68"/>
        <end position="80"/>
    </location>
</feature>
<dbReference type="SUPFAM" id="SSF50978">
    <property type="entry name" value="WD40 repeat-like"/>
    <property type="match status" value="1"/>
</dbReference>
<dbReference type="Pfam" id="PF25570">
    <property type="entry name" value="TPR_DENND3"/>
    <property type="match status" value="1"/>
</dbReference>
<evidence type="ECO:0000313" key="3">
    <source>
        <dbReference type="EMBL" id="CAF1175656.1"/>
    </source>
</evidence>
<dbReference type="EMBL" id="CAJOBA010034516">
    <property type="protein sequence ID" value="CAF3986988.1"/>
    <property type="molecule type" value="Genomic_DNA"/>
</dbReference>
<feature type="compositionally biased region" description="Polar residues" evidence="1">
    <location>
        <begin position="81"/>
        <end position="94"/>
    </location>
</feature>
<feature type="non-terminal residue" evidence="4">
    <location>
        <position position="1372"/>
    </location>
</feature>
<feature type="region of interest" description="Disordered" evidence="1">
    <location>
        <begin position="222"/>
        <end position="273"/>
    </location>
</feature>
<dbReference type="EMBL" id="CAJNOK010012987">
    <property type="protein sequence ID" value="CAF1175656.1"/>
    <property type="molecule type" value="Genomic_DNA"/>
</dbReference>
<dbReference type="Gene3D" id="3.40.50.11500">
    <property type="match status" value="1"/>
</dbReference>
<evidence type="ECO:0000259" key="2">
    <source>
        <dbReference type="PROSITE" id="PS50211"/>
    </source>
</evidence>
<dbReference type="InterPro" id="IPR005112">
    <property type="entry name" value="dDENN_dom"/>
</dbReference>
<feature type="compositionally biased region" description="Polar residues" evidence="1">
    <location>
        <begin position="186"/>
        <end position="196"/>
    </location>
</feature>
<dbReference type="PANTHER" id="PTHR12296:SF21">
    <property type="entry name" value="DENN DOMAIN-CONTAINING PROTEIN 3"/>
    <property type="match status" value="1"/>
</dbReference>
<feature type="region of interest" description="Disordered" evidence="1">
    <location>
        <begin position="186"/>
        <end position="205"/>
    </location>
</feature>
<evidence type="ECO:0000313" key="5">
    <source>
        <dbReference type="Proteomes" id="UP000682733"/>
    </source>
</evidence>
<dbReference type="InterPro" id="IPR015943">
    <property type="entry name" value="WD40/YVTN_repeat-like_dom_sf"/>
</dbReference>
<feature type="compositionally biased region" description="Low complexity" evidence="1">
    <location>
        <begin position="251"/>
        <end position="262"/>
    </location>
</feature>
<feature type="domain" description="UDENN" evidence="2">
    <location>
        <begin position="69"/>
        <end position="687"/>
    </location>
</feature>
<dbReference type="InterPro" id="IPR036322">
    <property type="entry name" value="WD40_repeat_dom_sf"/>
</dbReference>
<dbReference type="Pfam" id="PF02141">
    <property type="entry name" value="DENN"/>
    <property type="match status" value="1"/>
</dbReference>
<dbReference type="Proteomes" id="UP000682733">
    <property type="component" value="Unassembled WGS sequence"/>
</dbReference>
<feature type="compositionally biased region" description="Polar residues" evidence="1">
    <location>
        <begin position="263"/>
        <end position="273"/>
    </location>
</feature>
<organism evidence="4 5">
    <name type="scientific">Didymodactylos carnosus</name>
    <dbReference type="NCBI Taxonomy" id="1234261"/>
    <lineage>
        <taxon>Eukaryota</taxon>
        <taxon>Metazoa</taxon>
        <taxon>Spiralia</taxon>
        <taxon>Gnathifera</taxon>
        <taxon>Rotifera</taxon>
        <taxon>Eurotatoria</taxon>
        <taxon>Bdelloidea</taxon>
        <taxon>Philodinida</taxon>
        <taxon>Philodinidae</taxon>
        <taxon>Didymodactylos</taxon>
    </lineage>
</organism>
<dbReference type="SMART" id="SM00801">
    <property type="entry name" value="dDENN"/>
    <property type="match status" value="1"/>
</dbReference>
<dbReference type="InterPro" id="IPR057977">
    <property type="entry name" value="TPR_DENND3"/>
</dbReference>
<dbReference type="SMART" id="SM00800">
    <property type="entry name" value="uDENN"/>
    <property type="match status" value="1"/>
</dbReference>
<feature type="region of interest" description="Disordered" evidence="1">
    <location>
        <begin position="615"/>
        <end position="637"/>
    </location>
</feature>
<dbReference type="SMART" id="SM00799">
    <property type="entry name" value="DENN"/>
    <property type="match status" value="1"/>
</dbReference>
<dbReference type="PROSITE" id="PS50211">
    <property type="entry name" value="DENN"/>
    <property type="match status" value="1"/>
</dbReference>
<dbReference type="Proteomes" id="UP000677228">
    <property type="component" value="Unassembled WGS sequence"/>
</dbReference>
<dbReference type="GO" id="GO:0032483">
    <property type="term" value="P:regulation of Rab protein signal transduction"/>
    <property type="evidence" value="ECO:0007669"/>
    <property type="project" value="TreeGrafter"/>
</dbReference>
<dbReference type="GO" id="GO:0005085">
    <property type="term" value="F:guanyl-nucleotide exchange factor activity"/>
    <property type="evidence" value="ECO:0007669"/>
    <property type="project" value="UniProtKB-ARBA"/>
</dbReference>
<dbReference type="InterPro" id="IPR037516">
    <property type="entry name" value="Tripartite_DENN"/>
</dbReference>
<reference evidence="4" key="1">
    <citation type="submission" date="2021-02" db="EMBL/GenBank/DDBJ databases">
        <authorList>
            <person name="Nowell W R."/>
        </authorList>
    </citation>
    <scope>NUCLEOTIDE SEQUENCE</scope>
</reference>
<proteinExistence type="predicted"/>
<dbReference type="InterPro" id="IPR051696">
    <property type="entry name" value="DENN_Domain_GEFs"/>
</dbReference>
<dbReference type="InterPro" id="IPR005113">
    <property type="entry name" value="uDENN_dom"/>
</dbReference>
<protein>
    <recommendedName>
        <fullName evidence="2">UDENN domain-containing protein</fullName>
    </recommendedName>
</protein>
<dbReference type="Pfam" id="PF03456">
    <property type="entry name" value="uDENN"/>
    <property type="match status" value="1"/>
</dbReference>
<evidence type="ECO:0000313" key="4">
    <source>
        <dbReference type="EMBL" id="CAF3986988.1"/>
    </source>
</evidence>
<comment type="caution">
    <text evidence="4">The sequence shown here is derived from an EMBL/GenBank/DDBJ whole genome shotgun (WGS) entry which is preliminary data.</text>
</comment>